<protein>
    <submittedName>
        <fullName evidence="1">Uncharacterized protein</fullName>
    </submittedName>
</protein>
<comment type="caution">
    <text evidence="1">The sequence shown here is derived from an EMBL/GenBank/DDBJ whole genome shotgun (WGS) entry which is preliminary data.</text>
</comment>
<name>A0ACC2JNC2_9PEZI</name>
<accession>A0ACC2JNC2</accession>
<reference evidence="1" key="1">
    <citation type="submission" date="2022-12" db="EMBL/GenBank/DDBJ databases">
        <title>Genome Sequence of Lasiodiplodia mahajangana.</title>
        <authorList>
            <person name="Buettner E."/>
        </authorList>
    </citation>
    <scope>NUCLEOTIDE SEQUENCE</scope>
    <source>
        <strain evidence="1">VT137</strain>
    </source>
</reference>
<dbReference type="Proteomes" id="UP001153332">
    <property type="component" value="Unassembled WGS sequence"/>
</dbReference>
<proteinExistence type="predicted"/>
<dbReference type="EMBL" id="JAPUUL010000902">
    <property type="protein sequence ID" value="KAJ8128970.1"/>
    <property type="molecule type" value="Genomic_DNA"/>
</dbReference>
<keyword evidence="2" id="KW-1185">Reference proteome</keyword>
<organism evidence="1 2">
    <name type="scientific">Lasiodiplodia mahajangana</name>
    <dbReference type="NCBI Taxonomy" id="1108764"/>
    <lineage>
        <taxon>Eukaryota</taxon>
        <taxon>Fungi</taxon>
        <taxon>Dikarya</taxon>
        <taxon>Ascomycota</taxon>
        <taxon>Pezizomycotina</taxon>
        <taxon>Dothideomycetes</taxon>
        <taxon>Dothideomycetes incertae sedis</taxon>
        <taxon>Botryosphaeriales</taxon>
        <taxon>Botryosphaeriaceae</taxon>
        <taxon>Lasiodiplodia</taxon>
    </lineage>
</organism>
<sequence>MVYTLKVSNRGRKGLKGLPPTIELPDDATVEFVKKEVARATKTSDFNRIGIFDKVSGKTFKDRNAVLWEQEIVRKHGEIMVKDLGTIHTLIYM</sequence>
<evidence type="ECO:0000313" key="2">
    <source>
        <dbReference type="Proteomes" id="UP001153332"/>
    </source>
</evidence>
<evidence type="ECO:0000313" key="1">
    <source>
        <dbReference type="EMBL" id="KAJ8128970.1"/>
    </source>
</evidence>
<gene>
    <name evidence="1" type="ORF">O1611_g4662</name>
</gene>